<name>A0A2T5GEI9_HYDSH</name>
<sequence>MPRPSLIEQGKVRISPLLSHPFRLEEVPEVMRKYPELHVMKGIIRIAATSKTTS</sequence>
<dbReference type="AlphaFoldDB" id="A0A2T5GEI9"/>
<evidence type="ECO:0000313" key="1">
    <source>
        <dbReference type="EMBL" id="PTQ54604.1"/>
    </source>
</evidence>
<comment type="caution">
    <text evidence="1">The sequence shown here is derived from an EMBL/GenBank/DDBJ whole genome shotgun (WGS) entry which is preliminary data.</text>
</comment>
<reference evidence="1 2" key="1">
    <citation type="submission" date="2017-08" db="EMBL/GenBank/DDBJ databases">
        <title>Burning lignite coal seam in the remote Altai Mountains harbors a hydrogen-driven thermophilic microbial community.</title>
        <authorList>
            <person name="Kadnikov V.V."/>
            <person name="Mardanov A.V."/>
            <person name="Ivasenko D."/>
            <person name="Beletsky A.V."/>
            <person name="Karnachuk O.V."/>
            <person name="Ravin N.V."/>
        </authorList>
    </citation>
    <scope>NUCLEOTIDE SEQUENCE [LARGE SCALE GENOMIC DNA]</scope>
    <source>
        <strain evidence="1">AL33</strain>
    </source>
</reference>
<dbReference type="Proteomes" id="UP000244180">
    <property type="component" value="Unassembled WGS sequence"/>
</dbReference>
<proteinExistence type="predicted"/>
<organism evidence="1 2">
    <name type="scientific">Hydrogenibacillus schlegelii</name>
    <name type="common">Bacillus schlegelii</name>
    <dbReference type="NCBI Taxonomy" id="1484"/>
    <lineage>
        <taxon>Bacteria</taxon>
        <taxon>Bacillati</taxon>
        <taxon>Bacillota</taxon>
        <taxon>Bacilli</taxon>
        <taxon>Bacillales</taxon>
        <taxon>Bacillales Family X. Incertae Sedis</taxon>
        <taxon>Hydrogenibacillus</taxon>
    </lineage>
</organism>
<gene>
    <name evidence="1" type="ORF">HSCHL_0183</name>
</gene>
<dbReference type="EMBL" id="PEBV01000003">
    <property type="protein sequence ID" value="PTQ54604.1"/>
    <property type="molecule type" value="Genomic_DNA"/>
</dbReference>
<protein>
    <submittedName>
        <fullName evidence="1">Uncharacterized protein</fullName>
    </submittedName>
</protein>
<evidence type="ECO:0000313" key="2">
    <source>
        <dbReference type="Proteomes" id="UP000244180"/>
    </source>
</evidence>
<accession>A0A2T5GEI9</accession>